<keyword evidence="4" id="KW-1185">Reference proteome</keyword>
<accession>A0ABQ0K048</accession>
<feature type="transmembrane region" description="Helical" evidence="1">
    <location>
        <begin position="28"/>
        <end position="50"/>
    </location>
</feature>
<keyword evidence="1" id="KW-0812">Transmembrane</keyword>
<name>A0ABQ0K048_9BACT</name>
<gene>
    <name evidence="3" type="ORF">BROSI_A2984</name>
</gene>
<keyword evidence="1" id="KW-0472">Membrane</keyword>
<reference evidence="4" key="1">
    <citation type="journal article" date="2015" name="Genome Announc.">
        <title>Draft Genome Sequence of an Anaerobic Ammonium-Oxidizing Bacterium, "Candidatus Brocadia sinica".</title>
        <authorList>
            <person name="Oshiki M."/>
            <person name="Shinyako-Hata K."/>
            <person name="Satoh H."/>
            <person name="Okabe S."/>
        </authorList>
    </citation>
    <scope>NUCLEOTIDE SEQUENCE [LARGE SCALE GENOMIC DNA]</scope>
    <source>
        <strain evidence="4">JPN1</strain>
    </source>
</reference>
<dbReference type="EMBL" id="BAFN01000001">
    <property type="protein sequence ID" value="GAN34448.1"/>
    <property type="molecule type" value="Genomic_DNA"/>
</dbReference>
<protein>
    <submittedName>
        <fullName evidence="3">Nucleoside permease</fullName>
    </submittedName>
</protein>
<dbReference type="RefSeq" id="WP_052564455.1">
    <property type="nucleotide sequence ID" value="NZ_BAFN01000001.1"/>
</dbReference>
<evidence type="ECO:0000313" key="4">
    <source>
        <dbReference type="Proteomes" id="UP000032309"/>
    </source>
</evidence>
<dbReference type="InterPro" id="IPR002668">
    <property type="entry name" value="CNT_N_dom"/>
</dbReference>
<evidence type="ECO:0000256" key="1">
    <source>
        <dbReference type="SAM" id="Phobius"/>
    </source>
</evidence>
<proteinExistence type="predicted"/>
<keyword evidence="1" id="KW-1133">Transmembrane helix</keyword>
<dbReference type="Pfam" id="PF01773">
    <property type="entry name" value="Nucleos_tra2_N"/>
    <property type="match status" value="1"/>
</dbReference>
<evidence type="ECO:0000259" key="2">
    <source>
        <dbReference type="Pfam" id="PF01773"/>
    </source>
</evidence>
<comment type="caution">
    <text evidence="3">The sequence shown here is derived from an EMBL/GenBank/DDBJ whole genome shotgun (WGS) entry which is preliminary data.</text>
</comment>
<evidence type="ECO:0000313" key="3">
    <source>
        <dbReference type="EMBL" id="GAN34448.1"/>
    </source>
</evidence>
<feature type="domain" description="Concentrative nucleoside transporter N-terminal" evidence="2">
    <location>
        <begin position="7"/>
        <end position="75"/>
    </location>
</feature>
<dbReference type="Proteomes" id="UP000032309">
    <property type="component" value="Unassembled WGS sequence"/>
</dbReference>
<organism evidence="3 4">
    <name type="scientific">Candidatus Brocadia sinica JPN1</name>
    <dbReference type="NCBI Taxonomy" id="1197129"/>
    <lineage>
        <taxon>Bacteria</taxon>
        <taxon>Pseudomonadati</taxon>
        <taxon>Planctomycetota</taxon>
        <taxon>Candidatus Brocadiia</taxon>
        <taxon>Candidatus Brocadiales</taxon>
        <taxon>Candidatus Brocadiaceae</taxon>
        <taxon>Candidatus Brocadia</taxon>
    </lineage>
</organism>
<sequence length="87" mass="9911">MIIQGVLGILALITIAWSMSENEWKVNLYNVMVRLAIQFILAAVMLKLPVFKEIFQVMSKVAVSLEEATKAGGFFCVWLSWRRFTSL</sequence>